<dbReference type="Gene3D" id="1.10.10.10">
    <property type="entry name" value="Winged helix-like DNA-binding domain superfamily/Winged helix DNA-binding domain"/>
    <property type="match status" value="1"/>
</dbReference>
<keyword evidence="9" id="KW-1185">Reference proteome</keyword>
<dbReference type="Gene3D" id="3.40.50.150">
    <property type="entry name" value="Vaccinia Virus protein VP39"/>
    <property type="match status" value="1"/>
</dbReference>
<reference evidence="8" key="1">
    <citation type="submission" date="2020-07" db="EMBL/GenBank/DDBJ databases">
        <title>Ethylene signaling mediates host invasion by parasitic plants.</title>
        <authorList>
            <person name="Yoshida S."/>
        </authorList>
    </citation>
    <scope>NUCLEOTIDE SEQUENCE</scope>
    <source>
        <strain evidence="8">Okayama</strain>
    </source>
</reference>
<dbReference type="InterPro" id="IPR036388">
    <property type="entry name" value="WH-like_DNA-bd_sf"/>
</dbReference>
<dbReference type="PROSITE" id="PS51683">
    <property type="entry name" value="SAM_OMT_II"/>
    <property type="match status" value="1"/>
</dbReference>
<dbReference type="InterPro" id="IPR001077">
    <property type="entry name" value="COMT_C"/>
</dbReference>
<comment type="caution">
    <text evidence="8">The sequence shown here is derived from an EMBL/GenBank/DDBJ whole genome shotgun (WGS) entry which is preliminary data.</text>
</comment>
<dbReference type="Pfam" id="PF08100">
    <property type="entry name" value="Dimerisation"/>
    <property type="match status" value="1"/>
</dbReference>
<evidence type="ECO:0000256" key="3">
    <source>
        <dbReference type="ARBA" id="ARBA00022691"/>
    </source>
</evidence>
<protein>
    <submittedName>
        <fullName evidence="8">Caffeic acid 3-o-methyltransferase 1</fullName>
    </submittedName>
</protein>
<evidence type="ECO:0000313" key="8">
    <source>
        <dbReference type="EMBL" id="GFP93708.1"/>
    </source>
</evidence>
<dbReference type="CDD" id="cd02440">
    <property type="entry name" value="AdoMet_MTases"/>
    <property type="match status" value="1"/>
</dbReference>
<dbReference type="EMBL" id="BMAC01000321">
    <property type="protein sequence ID" value="GFP93708.1"/>
    <property type="molecule type" value="Genomic_DNA"/>
</dbReference>
<evidence type="ECO:0000259" key="7">
    <source>
        <dbReference type="Pfam" id="PF08100"/>
    </source>
</evidence>
<evidence type="ECO:0000256" key="1">
    <source>
        <dbReference type="ARBA" id="ARBA00022603"/>
    </source>
</evidence>
<gene>
    <name evidence="8" type="ORF">PHJA_001515200</name>
</gene>
<keyword evidence="1 8" id="KW-0489">Methyltransferase</keyword>
<organism evidence="8 9">
    <name type="scientific">Phtheirospermum japonicum</name>
    <dbReference type="NCBI Taxonomy" id="374723"/>
    <lineage>
        <taxon>Eukaryota</taxon>
        <taxon>Viridiplantae</taxon>
        <taxon>Streptophyta</taxon>
        <taxon>Embryophyta</taxon>
        <taxon>Tracheophyta</taxon>
        <taxon>Spermatophyta</taxon>
        <taxon>Magnoliopsida</taxon>
        <taxon>eudicotyledons</taxon>
        <taxon>Gunneridae</taxon>
        <taxon>Pentapetalae</taxon>
        <taxon>asterids</taxon>
        <taxon>lamiids</taxon>
        <taxon>Lamiales</taxon>
        <taxon>Orobanchaceae</taxon>
        <taxon>Orobanchaceae incertae sedis</taxon>
        <taxon>Phtheirospermum</taxon>
    </lineage>
</organism>
<dbReference type="SUPFAM" id="SSF53335">
    <property type="entry name" value="S-adenosyl-L-methionine-dependent methyltransferases"/>
    <property type="match status" value="1"/>
</dbReference>
<dbReference type="SUPFAM" id="SSF46785">
    <property type="entry name" value="Winged helix' DNA-binding domain"/>
    <property type="match status" value="1"/>
</dbReference>
<evidence type="ECO:0000313" key="9">
    <source>
        <dbReference type="Proteomes" id="UP000653305"/>
    </source>
</evidence>
<feature type="active site" description="Proton acceptor" evidence="5">
    <location>
        <position position="246"/>
    </location>
</feature>
<name>A0A830C9L5_9LAMI</name>
<feature type="domain" description="O-methyltransferase dimerisation" evidence="7">
    <location>
        <begin position="1"/>
        <end position="94"/>
    </location>
</feature>
<evidence type="ECO:0000259" key="6">
    <source>
        <dbReference type="Pfam" id="PF00891"/>
    </source>
</evidence>
<comment type="similarity">
    <text evidence="4">Belongs to the class I-like SAM-binding methyltransferase superfamily. Cation-independent O-methyltransferase family. COMT subfamily.</text>
</comment>
<sequence length="340" mass="37839">MQLATASVLPMVLKSAIELDLLELIKKAGPGAFVSPAELAAQIPATNPAAQAMLGRTLRLLATHSVLNCRLESRPDGGNERLYSLAPVCKFLTKNEDGVSMAPLLLMIQDKVIMESWYHLKETILDGEIPFNKAHGLTLFEYMAKDQMFNKLFNEAMSNPSTMLMKRILETYDGFEGLKSMVDVGGGTGAILNMIISKYPSIKGINFDLPHVIQQAPSYPGVEHVGGDMFVSVPRADAIFMKWIYHDWTDELCLKLLKNCYEALAEHGKVIWVEFVLPDGPDNGLQTKNVVNFDMLMLSQTPGGEERTEDKIQALAKGAGFNEFSKICRAYDFWVMEIRK</sequence>
<dbReference type="GO" id="GO:0009813">
    <property type="term" value="P:flavonoid biosynthetic process"/>
    <property type="evidence" value="ECO:0007669"/>
    <property type="project" value="UniProtKB-ARBA"/>
</dbReference>
<dbReference type="GO" id="GO:0046983">
    <property type="term" value="F:protein dimerization activity"/>
    <property type="evidence" value="ECO:0007669"/>
    <property type="project" value="InterPro"/>
</dbReference>
<dbReference type="Proteomes" id="UP000653305">
    <property type="component" value="Unassembled WGS sequence"/>
</dbReference>
<dbReference type="GO" id="GO:0008757">
    <property type="term" value="F:S-adenosylmethionine-dependent methyltransferase activity"/>
    <property type="evidence" value="ECO:0007669"/>
    <property type="project" value="UniProtKB-ARBA"/>
</dbReference>
<dbReference type="FunFam" id="1.10.10.10:FF:000357">
    <property type="entry name" value="Caffeic acid 3-O-methyltransferase"/>
    <property type="match status" value="1"/>
</dbReference>
<dbReference type="FunFam" id="3.40.50.150:FF:000061">
    <property type="entry name" value="Caffeic acid O-methyltransferase"/>
    <property type="match status" value="1"/>
</dbReference>
<dbReference type="InterPro" id="IPR029063">
    <property type="entry name" value="SAM-dependent_MTases_sf"/>
</dbReference>
<dbReference type="PANTHER" id="PTHR11746">
    <property type="entry name" value="O-METHYLTRANSFERASE"/>
    <property type="match status" value="1"/>
</dbReference>
<evidence type="ECO:0000256" key="2">
    <source>
        <dbReference type="ARBA" id="ARBA00022679"/>
    </source>
</evidence>
<keyword evidence="3" id="KW-0949">S-adenosyl-L-methionine</keyword>
<dbReference type="AlphaFoldDB" id="A0A830C9L5"/>
<dbReference type="GO" id="GO:0032259">
    <property type="term" value="P:methylation"/>
    <property type="evidence" value="ECO:0007669"/>
    <property type="project" value="UniProtKB-KW"/>
</dbReference>
<feature type="domain" description="O-methyltransferase C-terminal" evidence="6">
    <location>
        <begin position="117"/>
        <end position="322"/>
    </location>
</feature>
<dbReference type="InterPro" id="IPR036390">
    <property type="entry name" value="WH_DNA-bd_sf"/>
</dbReference>
<dbReference type="Pfam" id="PF00891">
    <property type="entry name" value="Methyltransf_2"/>
    <property type="match status" value="1"/>
</dbReference>
<dbReference type="InterPro" id="IPR016461">
    <property type="entry name" value="COMT-like"/>
</dbReference>
<evidence type="ECO:0000256" key="5">
    <source>
        <dbReference type="PIRSR" id="PIRSR005739-1"/>
    </source>
</evidence>
<proteinExistence type="inferred from homology"/>
<accession>A0A830C9L5</accession>
<keyword evidence="2 8" id="KW-0808">Transferase</keyword>
<dbReference type="InterPro" id="IPR012967">
    <property type="entry name" value="COMT_dimerisation"/>
</dbReference>
<dbReference type="GO" id="GO:0008171">
    <property type="term" value="F:O-methyltransferase activity"/>
    <property type="evidence" value="ECO:0007669"/>
    <property type="project" value="InterPro"/>
</dbReference>
<dbReference type="OrthoDB" id="1606438at2759"/>
<evidence type="ECO:0000256" key="4">
    <source>
        <dbReference type="ARBA" id="ARBA00034481"/>
    </source>
</evidence>
<dbReference type="PIRSF" id="PIRSF005739">
    <property type="entry name" value="O-mtase"/>
    <property type="match status" value="1"/>
</dbReference>